<feature type="compositionally biased region" description="Basic and acidic residues" evidence="1">
    <location>
        <begin position="11"/>
        <end position="20"/>
    </location>
</feature>
<sequence>MSDDTSNRPSRTAERPHDVTDPLLWQLAIDVLSAHEPDDEDQCRNLQCAGQSWPCAARNGAEQSLRLSRSTPDSVERTTDGDDSDEVGAGRPGESPVPASRWGWNAGPAASHRGPKASASAA</sequence>
<comment type="caution">
    <text evidence="2">The sequence shown here is derived from an EMBL/GenBank/DDBJ whole genome shotgun (WGS) entry which is preliminary data.</text>
</comment>
<dbReference type="Proteomes" id="UP000266889">
    <property type="component" value="Unassembled WGS sequence"/>
</dbReference>
<protein>
    <submittedName>
        <fullName evidence="2">Uncharacterized protein</fullName>
    </submittedName>
</protein>
<dbReference type="AlphaFoldDB" id="A0A3N9X8A6"/>
<organism evidence="2 3">
    <name type="scientific">Micromonospora arida</name>
    <dbReference type="NCBI Taxonomy" id="2203715"/>
    <lineage>
        <taxon>Bacteria</taxon>
        <taxon>Bacillati</taxon>
        <taxon>Actinomycetota</taxon>
        <taxon>Actinomycetes</taxon>
        <taxon>Micromonosporales</taxon>
        <taxon>Micromonosporaceae</taxon>
        <taxon>Micromonospora</taxon>
    </lineage>
</organism>
<reference evidence="2 3" key="1">
    <citation type="submission" date="2018-05" db="EMBL/GenBank/DDBJ databases">
        <title>Micromonospora from Atacama Desert.</title>
        <authorList>
            <person name="Carro L."/>
            <person name="Goodfellow M."/>
            <person name="Klenk H.-P."/>
        </authorList>
    </citation>
    <scope>NUCLEOTIDE SEQUENCE [LARGE SCALE GENOMIC DNA]</scope>
    <source>
        <strain evidence="2 3">LB32</strain>
    </source>
</reference>
<keyword evidence="3" id="KW-1185">Reference proteome</keyword>
<feature type="region of interest" description="Disordered" evidence="1">
    <location>
        <begin position="1"/>
        <end position="22"/>
    </location>
</feature>
<dbReference type="EMBL" id="QGSY01000178">
    <property type="protein sequence ID" value="RQX09139.1"/>
    <property type="molecule type" value="Genomic_DNA"/>
</dbReference>
<proteinExistence type="predicted"/>
<dbReference type="RefSeq" id="WP_124857313.1">
    <property type="nucleotide sequence ID" value="NZ_QGSY01000178.1"/>
</dbReference>
<feature type="compositionally biased region" description="Polar residues" evidence="1">
    <location>
        <begin position="61"/>
        <end position="73"/>
    </location>
</feature>
<dbReference type="OrthoDB" id="3295129at2"/>
<accession>A0A3N9X8A6</accession>
<feature type="region of interest" description="Disordered" evidence="1">
    <location>
        <begin position="61"/>
        <end position="122"/>
    </location>
</feature>
<evidence type="ECO:0000313" key="2">
    <source>
        <dbReference type="EMBL" id="RQX09139.1"/>
    </source>
</evidence>
<name>A0A3N9X8A6_9ACTN</name>
<gene>
    <name evidence="2" type="ORF">DLJ58_16220</name>
</gene>
<evidence type="ECO:0000313" key="3">
    <source>
        <dbReference type="Proteomes" id="UP000266889"/>
    </source>
</evidence>
<evidence type="ECO:0000256" key="1">
    <source>
        <dbReference type="SAM" id="MobiDB-lite"/>
    </source>
</evidence>